<accession>A5ZPK7</accession>
<sequence>MKLKNETIKEIQKALTIAGNKEINDWQLAFKIANNNYKLMRAAEPVVKVENDILKKYGEKDKNGELITSSDGRVKILDTKQYGRDIKTLMETENDVEVEHFSKNEVSKMHITPNQIVLLMPIIE</sequence>
<evidence type="ECO:0000313" key="1">
    <source>
        <dbReference type="EMBL" id="EDM88803.1"/>
    </source>
</evidence>
<name>A5ZPK7_9FIRM</name>
<dbReference type="EMBL" id="AAVO02000002">
    <property type="protein sequence ID" value="EDM88803.1"/>
    <property type="molecule type" value="Genomic_DNA"/>
</dbReference>
<reference evidence="1 2" key="1">
    <citation type="submission" date="2007-03" db="EMBL/GenBank/DDBJ databases">
        <authorList>
            <person name="Fulton L."/>
            <person name="Clifton S."/>
            <person name="Fulton B."/>
            <person name="Xu J."/>
            <person name="Minx P."/>
            <person name="Pepin K.H."/>
            <person name="Johnson M."/>
            <person name="Thiruvilangam P."/>
            <person name="Bhonagiri V."/>
            <person name="Nash W.E."/>
            <person name="Mardis E.R."/>
            <person name="Wilson R.K."/>
        </authorList>
    </citation>
    <scope>NUCLEOTIDE SEQUENCE [LARGE SCALE GENOMIC DNA]</scope>
    <source>
        <strain evidence="1 2">ATCC 29174</strain>
    </source>
</reference>
<proteinExistence type="predicted"/>
<evidence type="ECO:0000313" key="2">
    <source>
        <dbReference type="Proteomes" id="UP000006002"/>
    </source>
</evidence>
<comment type="caution">
    <text evidence="1">The sequence shown here is derived from an EMBL/GenBank/DDBJ whole genome shotgun (WGS) entry which is preliminary data.</text>
</comment>
<dbReference type="HOGENOM" id="CLU_1999493_0_0_9"/>
<dbReference type="Proteomes" id="UP000006002">
    <property type="component" value="Unassembled WGS sequence"/>
</dbReference>
<protein>
    <submittedName>
        <fullName evidence="1">Uncharacterized protein</fullName>
    </submittedName>
</protein>
<organism evidence="1 2">
    <name type="scientific">Blautia obeum ATCC 29174</name>
    <dbReference type="NCBI Taxonomy" id="411459"/>
    <lineage>
        <taxon>Bacteria</taxon>
        <taxon>Bacillati</taxon>
        <taxon>Bacillota</taxon>
        <taxon>Clostridia</taxon>
        <taxon>Lachnospirales</taxon>
        <taxon>Lachnospiraceae</taxon>
        <taxon>Blautia</taxon>
    </lineage>
</organism>
<reference evidence="1 2" key="2">
    <citation type="submission" date="2007-04" db="EMBL/GenBank/DDBJ databases">
        <title>Draft genome sequence of Ruminococcus obeum (ATCC 29174).</title>
        <authorList>
            <person name="Sudarsanam P."/>
            <person name="Ley R."/>
            <person name="Guruge J."/>
            <person name="Turnbaugh P.J."/>
            <person name="Mahowald M."/>
            <person name="Liep D."/>
            <person name="Gordon J."/>
        </authorList>
    </citation>
    <scope>NUCLEOTIDE SEQUENCE [LARGE SCALE GENOMIC DNA]</scope>
    <source>
        <strain evidence="1 2">ATCC 29174</strain>
    </source>
</reference>
<dbReference type="RefSeq" id="WP_005427068.1">
    <property type="nucleotide sequence ID" value="NZ_CP102265.1"/>
</dbReference>
<dbReference type="AlphaFoldDB" id="A5ZPK7"/>
<gene>
    <name evidence="1" type="ORF">RUMOBE_00924</name>
</gene>
<dbReference type="GeneID" id="79803243"/>